<dbReference type="InterPro" id="IPR036844">
    <property type="entry name" value="Hint_dom_sf"/>
</dbReference>
<dbReference type="PANTHER" id="PTHR21075">
    <property type="entry name" value="ANAEROBIC RIBONUCLEOSIDE-TRIPHOSPHATE REDUCTASE"/>
    <property type="match status" value="1"/>
</dbReference>
<feature type="domain" description="DOD-type homing endonuclease" evidence="1">
    <location>
        <begin position="224"/>
        <end position="357"/>
    </location>
</feature>
<keyword evidence="2" id="KW-0560">Oxidoreductase</keyword>
<dbReference type="PANTHER" id="PTHR21075:SF0">
    <property type="entry name" value="ANAEROBIC RIBONUCLEOSIDE-TRIPHOSPHATE REDUCTASE"/>
    <property type="match status" value="1"/>
</dbReference>
<protein>
    <submittedName>
        <fullName evidence="2">Anaerobic ribonucleoside-triphosphate reductase</fullName>
        <ecNumber evidence="2">1.1.98.6</ecNumber>
    </submittedName>
</protein>
<evidence type="ECO:0000259" key="1">
    <source>
        <dbReference type="PROSITE" id="PS50819"/>
    </source>
</evidence>
<dbReference type="Gene3D" id="3.20.70.20">
    <property type="match status" value="2"/>
</dbReference>
<dbReference type="Pfam" id="PF13597">
    <property type="entry name" value="NRDD"/>
    <property type="match status" value="2"/>
</dbReference>
<dbReference type="EMBL" id="JAUCGM010000312">
    <property type="protein sequence ID" value="MDM8562841.1"/>
    <property type="molecule type" value="Genomic_DNA"/>
</dbReference>
<dbReference type="SUPFAM" id="SSF55608">
    <property type="entry name" value="Homing endonucleases"/>
    <property type="match status" value="1"/>
</dbReference>
<dbReference type="SUPFAM" id="SSF51998">
    <property type="entry name" value="PFL-like glycyl radical enzymes"/>
    <property type="match status" value="2"/>
</dbReference>
<proteinExistence type="predicted"/>
<dbReference type="GO" id="GO:0016491">
    <property type="term" value="F:oxidoreductase activity"/>
    <property type="evidence" value="ECO:0007669"/>
    <property type="project" value="UniProtKB-KW"/>
</dbReference>
<keyword evidence="3" id="KW-1185">Reference proteome</keyword>
<evidence type="ECO:0000313" key="3">
    <source>
        <dbReference type="Proteomes" id="UP001171945"/>
    </source>
</evidence>
<dbReference type="InterPro" id="IPR004042">
    <property type="entry name" value="Intein_endonuc_central"/>
</dbReference>
<feature type="non-terminal residue" evidence="2">
    <location>
        <position position="1"/>
    </location>
</feature>
<evidence type="ECO:0000313" key="2">
    <source>
        <dbReference type="EMBL" id="MDM8562841.1"/>
    </source>
</evidence>
<dbReference type="InterPro" id="IPR027434">
    <property type="entry name" value="Homing_endonucl"/>
</dbReference>
<name>A0ABT7VTE5_9GAMM</name>
<dbReference type="InterPro" id="IPR012833">
    <property type="entry name" value="NrdD"/>
</dbReference>
<sequence>MTEGDAKGRIFTFPIPTYNITPDFPWDSPNTDLLFNMTARYGLPYFQGFINSDLKPNMVRSMCCRLQLDLNELLKRGNGLFGSSEQTGCYDDETEVFTNNGWKFFKDVIDTDLALSMDMGNCVPEFVNIDSSYEYDFNGDLIHFESLRVDLLVTPNHRMIYKDRDHSVQVKTAQQIQQYRTFDIPNNRPINRTKTEAFFVLPELRIRNRFYPEVRISYELWAEFMGFYLSEGYCDKKETSEKTKQYRIIISQTKESFKKDIERILDQLPFAYSKFDNGYQLDNKPLCLYLRQFGCHDEKFIPPDLKEQSCEVLANLWNALIKGDGHKRKDRSHVETYWTTSLRLVEDIREILIYMGFNSSCQIQKKKDSLENKKDCFVITKITKSCNSVMADRTTTVPYQGKVYCLGVKHGSLLVRRKGHINWCGNSLGVVTINCARLGYLYKGDETGLYQRLDTLLELGRDSLEVKREVIQQYMDNGLFPFTKRYLGTLRNHFSTLGVNGINEMIRNFSNDQYDIASEWGKAFAVRLLEHIRARMVEFQEKTGHMYNLEATPAEGTTYRFAKEDKKRYPDIIQAGTSDRPYYTNSSQLPVGFTDDPFEALALQDELQTKYTGGTVLHLYMNERISNAQACKNLVRRVLENYSLPYITVTPTFSICPVHGYLDGEYEFCPLCDEDKLSHKVKNDEK</sequence>
<gene>
    <name evidence="2" type="primary">nrdD</name>
    <name evidence="2" type="ORF">QUF54_05750</name>
</gene>
<reference evidence="2" key="1">
    <citation type="submission" date="2023-06" db="EMBL/GenBank/DDBJ databases">
        <title>Uncultivated large filamentous bacteria from sulfidic sediments reveal new species and different genomic features in energy metabolism and defense.</title>
        <authorList>
            <person name="Fonseca A."/>
        </authorList>
    </citation>
    <scope>NUCLEOTIDE SEQUENCE</scope>
    <source>
        <strain evidence="2">HSG4</strain>
    </source>
</reference>
<comment type="caution">
    <text evidence="2">The sequence shown here is derived from an EMBL/GenBank/DDBJ whole genome shotgun (WGS) entry which is preliminary data.</text>
</comment>
<dbReference type="PROSITE" id="PS50819">
    <property type="entry name" value="INTEIN_ENDONUCLEASE"/>
    <property type="match status" value="1"/>
</dbReference>
<dbReference type="SUPFAM" id="SSF51294">
    <property type="entry name" value="Hedgehog/intein (Hint) domain"/>
    <property type="match status" value="1"/>
</dbReference>
<organism evidence="2 3">
    <name type="scientific">Candidatus Marithioploca araucensis</name>
    <dbReference type="NCBI Taxonomy" id="70273"/>
    <lineage>
        <taxon>Bacteria</taxon>
        <taxon>Pseudomonadati</taxon>
        <taxon>Pseudomonadota</taxon>
        <taxon>Gammaproteobacteria</taxon>
        <taxon>Thiotrichales</taxon>
        <taxon>Thiotrichaceae</taxon>
        <taxon>Candidatus Marithioploca</taxon>
    </lineage>
</organism>
<accession>A0ABT7VTE5</accession>
<dbReference type="Proteomes" id="UP001171945">
    <property type="component" value="Unassembled WGS sequence"/>
</dbReference>
<dbReference type="EC" id="1.1.98.6" evidence="2"/>